<accession>A0A183JHN1</accession>
<dbReference type="Proteomes" id="UP000279833">
    <property type="component" value="Unassembled WGS sequence"/>
</dbReference>
<evidence type="ECO:0000313" key="3">
    <source>
        <dbReference type="WBParaSite" id="SCUD_0000220401-mRNA-1"/>
    </source>
</evidence>
<proteinExistence type="predicted"/>
<protein>
    <submittedName>
        <fullName evidence="3">CPSF_A domain-containing protein</fullName>
    </submittedName>
</protein>
<evidence type="ECO:0000313" key="2">
    <source>
        <dbReference type="Proteomes" id="UP000279833"/>
    </source>
</evidence>
<dbReference type="EMBL" id="UZAK01002047">
    <property type="protein sequence ID" value="VDO72887.1"/>
    <property type="molecule type" value="Genomic_DNA"/>
</dbReference>
<dbReference type="WBParaSite" id="SCUD_0000220401-mRNA-1">
    <property type="protein sequence ID" value="SCUD_0000220401-mRNA-1"/>
    <property type="gene ID" value="SCUD_0000220401"/>
</dbReference>
<reference evidence="3" key="1">
    <citation type="submission" date="2016-06" db="UniProtKB">
        <authorList>
            <consortium name="WormBaseParasite"/>
        </authorList>
    </citation>
    <scope>IDENTIFICATION</scope>
</reference>
<gene>
    <name evidence="1" type="ORF">SCUD_LOCUS2205</name>
</gene>
<evidence type="ECO:0000313" key="1">
    <source>
        <dbReference type="EMBL" id="VDO72887.1"/>
    </source>
</evidence>
<organism evidence="3">
    <name type="scientific">Schistosoma curassoni</name>
    <dbReference type="NCBI Taxonomy" id="6186"/>
    <lineage>
        <taxon>Eukaryota</taxon>
        <taxon>Metazoa</taxon>
        <taxon>Spiralia</taxon>
        <taxon>Lophotrochozoa</taxon>
        <taxon>Platyhelminthes</taxon>
        <taxon>Trematoda</taxon>
        <taxon>Digenea</taxon>
        <taxon>Strigeidida</taxon>
        <taxon>Schistosomatoidea</taxon>
        <taxon>Schistosomatidae</taxon>
        <taxon>Schistosoma</taxon>
    </lineage>
</organism>
<dbReference type="AlphaFoldDB" id="A0A183JHN1"/>
<reference evidence="1 2" key="2">
    <citation type="submission" date="2018-11" db="EMBL/GenBank/DDBJ databases">
        <authorList>
            <consortium name="Pathogen Informatics"/>
        </authorList>
    </citation>
    <scope>NUCLEOTIDE SEQUENCE [LARGE SCALE GENOMIC DNA]</scope>
    <source>
        <strain evidence="1">Dakar</strain>
        <strain evidence="2">Dakar, Senegal</strain>
    </source>
</reference>
<sequence>MVVVSSQQQVTDLGFVTLGTRQQHLPVILRELVPLDGFDPTFKNAIISAAALTFCELGRRLDRFLLQYGNAKHSGAKGTPSKLLGEMILHPNMSYFESAEVKYYHGNDIRPTTRIAAVNFGKSMIRILDFTDLSTYNRHVDKLQFQEPYECALISAVDPNINENILGYV</sequence>
<keyword evidence="2" id="KW-1185">Reference proteome</keyword>
<name>A0A183JHN1_9TREM</name>